<dbReference type="InterPro" id="IPR018337">
    <property type="entry name" value="Cell_wall/Cho-bd_repeat"/>
</dbReference>
<dbReference type="EMBL" id="QSSQ01000019">
    <property type="protein sequence ID" value="RGM01948.1"/>
    <property type="molecule type" value="Genomic_DNA"/>
</dbReference>
<evidence type="ECO:0000256" key="1">
    <source>
        <dbReference type="ARBA" id="ARBA00022737"/>
    </source>
</evidence>
<dbReference type="Proteomes" id="UP000261257">
    <property type="component" value="Unassembled WGS sequence"/>
</dbReference>
<name>A0A3E4U4X8_9FIRM</name>
<evidence type="ECO:0000256" key="2">
    <source>
        <dbReference type="PROSITE-ProRule" id="PRU00591"/>
    </source>
</evidence>
<dbReference type="Gene3D" id="2.10.270.10">
    <property type="entry name" value="Cholin Binding"/>
    <property type="match status" value="1"/>
</dbReference>
<dbReference type="Pfam" id="PF01473">
    <property type="entry name" value="Choline_bind_1"/>
    <property type="match status" value="1"/>
</dbReference>
<accession>A0A3E4U4X8</accession>
<dbReference type="PROSITE" id="PS51170">
    <property type="entry name" value="CW"/>
    <property type="match status" value="2"/>
</dbReference>
<protein>
    <submittedName>
        <fullName evidence="3">Uncharacterized protein</fullName>
    </submittedName>
</protein>
<comment type="caution">
    <text evidence="3">The sequence shown here is derived from an EMBL/GenBank/DDBJ whole genome shotgun (WGS) entry which is preliminary data.</text>
</comment>
<dbReference type="SUPFAM" id="SSF69360">
    <property type="entry name" value="Cell wall binding repeat"/>
    <property type="match status" value="1"/>
</dbReference>
<gene>
    <name evidence="3" type="ORF">DXC39_17645</name>
</gene>
<sequence>MQTAPAKRQPPRGWSSQDGSWYYYDSTGSLHKGWLNDNGNWYYLNPETGVMQTGFLTVDGKTYYLQENGKMLTKAKTFTPDASGALH</sequence>
<evidence type="ECO:0000313" key="4">
    <source>
        <dbReference type="Proteomes" id="UP000261257"/>
    </source>
</evidence>
<feature type="repeat" description="Cell wall-binding" evidence="2">
    <location>
        <begin position="52"/>
        <end position="71"/>
    </location>
</feature>
<keyword evidence="1" id="KW-0677">Repeat</keyword>
<proteinExistence type="predicted"/>
<evidence type="ECO:0000313" key="3">
    <source>
        <dbReference type="EMBL" id="RGM01948.1"/>
    </source>
</evidence>
<organism evidence="3 4">
    <name type="scientific">Hungatella hathewayi</name>
    <dbReference type="NCBI Taxonomy" id="154046"/>
    <lineage>
        <taxon>Bacteria</taxon>
        <taxon>Bacillati</taxon>
        <taxon>Bacillota</taxon>
        <taxon>Clostridia</taxon>
        <taxon>Lachnospirales</taxon>
        <taxon>Lachnospiraceae</taxon>
        <taxon>Hungatella</taxon>
    </lineage>
</organism>
<dbReference type="Pfam" id="PF19127">
    <property type="entry name" value="Choline_bind_3"/>
    <property type="match status" value="1"/>
</dbReference>
<reference evidence="3 4" key="1">
    <citation type="submission" date="2018-08" db="EMBL/GenBank/DDBJ databases">
        <title>A genome reference for cultivated species of the human gut microbiota.</title>
        <authorList>
            <person name="Zou Y."/>
            <person name="Xue W."/>
            <person name="Luo G."/>
        </authorList>
    </citation>
    <scope>NUCLEOTIDE SEQUENCE [LARGE SCALE GENOMIC DNA]</scope>
    <source>
        <strain evidence="3 4">TF05-11AC</strain>
    </source>
</reference>
<feature type="repeat" description="Cell wall-binding" evidence="2">
    <location>
        <begin position="31"/>
        <end position="50"/>
    </location>
</feature>
<dbReference type="AlphaFoldDB" id="A0A3E4U4X8"/>